<dbReference type="Proteomes" id="UP000770015">
    <property type="component" value="Unassembled WGS sequence"/>
</dbReference>
<proteinExistence type="predicted"/>
<feature type="compositionally biased region" description="Acidic residues" evidence="4">
    <location>
        <begin position="195"/>
        <end position="232"/>
    </location>
</feature>
<keyword evidence="6" id="KW-1185">Reference proteome</keyword>
<dbReference type="PANTHER" id="PTHR14150">
    <property type="entry name" value="U3 SMALL NUCLEOLAR RNA-ASSOCIATED PROTEIN 14"/>
    <property type="match status" value="1"/>
</dbReference>
<feature type="compositionally biased region" description="Basic residues" evidence="4">
    <location>
        <begin position="442"/>
        <end position="452"/>
    </location>
</feature>
<feature type="region of interest" description="Disordered" evidence="4">
    <location>
        <begin position="1"/>
        <end position="279"/>
    </location>
</feature>
<evidence type="ECO:0000256" key="1">
    <source>
        <dbReference type="ARBA" id="ARBA00004604"/>
    </source>
</evidence>
<feature type="compositionally biased region" description="Basic and acidic residues" evidence="4">
    <location>
        <begin position="453"/>
        <end position="464"/>
    </location>
</feature>
<dbReference type="GO" id="GO:0032040">
    <property type="term" value="C:small-subunit processome"/>
    <property type="evidence" value="ECO:0007669"/>
    <property type="project" value="InterPro"/>
</dbReference>
<dbReference type="AlphaFoldDB" id="A0A9P8V7H9"/>
<feature type="compositionally biased region" description="Acidic residues" evidence="4">
    <location>
        <begin position="610"/>
        <end position="620"/>
    </location>
</feature>
<feature type="compositionally biased region" description="Basic and acidic residues" evidence="4">
    <location>
        <begin position="44"/>
        <end position="63"/>
    </location>
</feature>
<dbReference type="GO" id="GO:0006364">
    <property type="term" value="P:rRNA processing"/>
    <property type="evidence" value="ECO:0007669"/>
    <property type="project" value="InterPro"/>
</dbReference>
<keyword evidence="2" id="KW-0597">Phosphoprotein</keyword>
<feature type="compositionally biased region" description="Acidic residues" evidence="4">
    <location>
        <begin position="538"/>
        <end position="551"/>
    </location>
</feature>
<keyword evidence="3" id="KW-0539">Nucleus</keyword>
<feature type="compositionally biased region" description="Basic residues" evidence="4">
    <location>
        <begin position="20"/>
        <end position="30"/>
    </location>
</feature>
<sequence>MPGRQAHGRSLLASKPGPKNIKKSQAKTRARALDAFHIAQEQFPTKEKRTPRFRDIEGAEAGKKHSRADDEDEDEDEDEDDEDDQPRRKKAKAASRGGDDDEYGSDSEGNEWHYGVDEDEDSDIDSDEAFGDSDGEQFEGYAFKGSAGNKKSKKKKQTQDDSDDNPFDDSDFEAGDDGEDLGDEAIDLAAALDMASDESDEGEEGGSDESGSEEDDEEETGPSDEDEDDDEADPSKLDALKGYMNKYAGREEEEAQPSSTKPKISFSDLGLSTVKDPRMRKIMKLMTKEDKAERPESTKKLAIPLAKRQQDKLTREAAYDKTNETLERWTETVKANRRAEHLVFPLPENAQNAGLNPDELQPITAKNTTSELESTILSIMEKSGLALTKQETNQKTADAAFAAETEGLSKEALKELLGEKRRQRELASREAKRAARIKKIKSKSYHRVHRKQKERDDRKLHEAMAEAGEIDSEAEREAADRARALERVGARHRDSRWAKAGAANKRAVWDDDYRAGLHDMARKDEELRKRKAGLSGEAESEDDYSSDEDDDGKGGNRRLLAQLEKLEQQDESDGEPRSKLMEMKFMQRAEEAQKKANDELIAKIRRDLDSDADSEDEEAAVTEVGRRRFGGETSAMAPPALQAAQERKRKQKQTEDDSWEGLDDNAAAVNSGMSITAAPVTTGNAWSSGEPRRKGRKAPGVAIDTIDTADIISASKPKPKAKAKATKSKPAAAADTSSSESDSESDSDVHLPLAVRDIAQLDKAFAGDDVVLEFEREKAADEEEQADKVIDNTLPGWGSWVGDGISARQQARQKGRFLTKVEGVNKKNRKDAKLDKVIINEKRLKNNDKYLATQLPHPFESRAQYERSLRLPMGPEWMTKQSFQEAVKPRLLMKQGIITPMSKPSR</sequence>
<dbReference type="EMBL" id="JAGSXJ010000021">
    <property type="protein sequence ID" value="KAH6678823.1"/>
    <property type="molecule type" value="Genomic_DNA"/>
</dbReference>
<feature type="region of interest" description="Disordered" evidence="4">
    <location>
        <begin position="442"/>
        <end position="749"/>
    </location>
</feature>
<feature type="compositionally biased region" description="Low complexity" evidence="4">
    <location>
        <begin position="728"/>
        <end position="740"/>
    </location>
</feature>
<comment type="caution">
    <text evidence="5">The sequence shown here is derived from an EMBL/GenBank/DDBJ whole genome shotgun (WGS) entry which is preliminary data.</text>
</comment>
<feature type="compositionally biased region" description="Basic and acidic residues" evidence="4">
    <location>
        <begin position="564"/>
        <end position="609"/>
    </location>
</feature>
<organism evidence="5 6">
    <name type="scientific">Plectosphaerella plurivora</name>
    <dbReference type="NCBI Taxonomy" id="936078"/>
    <lineage>
        <taxon>Eukaryota</taxon>
        <taxon>Fungi</taxon>
        <taxon>Dikarya</taxon>
        <taxon>Ascomycota</taxon>
        <taxon>Pezizomycotina</taxon>
        <taxon>Sordariomycetes</taxon>
        <taxon>Hypocreomycetidae</taxon>
        <taxon>Glomerellales</taxon>
        <taxon>Plectosphaerellaceae</taxon>
        <taxon>Plectosphaerella</taxon>
    </lineage>
</organism>
<reference evidence="5" key="1">
    <citation type="journal article" date="2021" name="Nat. Commun.">
        <title>Genetic determinants of endophytism in the Arabidopsis root mycobiome.</title>
        <authorList>
            <person name="Mesny F."/>
            <person name="Miyauchi S."/>
            <person name="Thiergart T."/>
            <person name="Pickel B."/>
            <person name="Atanasova L."/>
            <person name="Karlsson M."/>
            <person name="Huettel B."/>
            <person name="Barry K.W."/>
            <person name="Haridas S."/>
            <person name="Chen C."/>
            <person name="Bauer D."/>
            <person name="Andreopoulos W."/>
            <person name="Pangilinan J."/>
            <person name="LaButti K."/>
            <person name="Riley R."/>
            <person name="Lipzen A."/>
            <person name="Clum A."/>
            <person name="Drula E."/>
            <person name="Henrissat B."/>
            <person name="Kohler A."/>
            <person name="Grigoriev I.V."/>
            <person name="Martin F.M."/>
            <person name="Hacquard S."/>
        </authorList>
    </citation>
    <scope>NUCLEOTIDE SEQUENCE</scope>
    <source>
        <strain evidence="5">MPI-SDFR-AT-0117</strain>
    </source>
</reference>
<evidence type="ECO:0000313" key="6">
    <source>
        <dbReference type="Proteomes" id="UP000770015"/>
    </source>
</evidence>
<name>A0A9P8V7H9_9PEZI</name>
<gene>
    <name evidence="5" type="ORF">F5X68DRAFT_234691</name>
</gene>
<evidence type="ECO:0000256" key="4">
    <source>
        <dbReference type="SAM" id="MobiDB-lite"/>
    </source>
</evidence>
<comment type="subcellular location">
    <subcellularLocation>
        <location evidence="1">Nucleus</location>
        <location evidence="1">Nucleolus</location>
    </subcellularLocation>
</comment>
<evidence type="ECO:0000256" key="2">
    <source>
        <dbReference type="ARBA" id="ARBA00022553"/>
    </source>
</evidence>
<feature type="compositionally biased region" description="Acidic residues" evidence="4">
    <location>
        <begin position="69"/>
        <end position="84"/>
    </location>
</feature>
<feature type="compositionally biased region" description="Acidic residues" evidence="4">
    <location>
        <begin position="99"/>
        <end position="109"/>
    </location>
</feature>
<protein>
    <submittedName>
        <fullName evidence="5">Utp14 protein-domain-containing protein</fullName>
    </submittedName>
</protein>
<feature type="compositionally biased region" description="Basic and acidic residues" evidence="4">
    <location>
        <begin position="473"/>
        <end position="497"/>
    </location>
</feature>
<dbReference type="OrthoDB" id="277439at2759"/>
<dbReference type="Pfam" id="PF04615">
    <property type="entry name" value="Utp14"/>
    <property type="match status" value="1"/>
</dbReference>
<evidence type="ECO:0000256" key="3">
    <source>
        <dbReference type="ARBA" id="ARBA00023242"/>
    </source>
</evidence>
<feature type="compositionally biased region" description="Polar residues" evidence="4">
    <location>
        <begin position="671"/>
        <end position="687"/>
    </location>
</feature>
<dbReference type="InterPro" id="IPR006709">
    <property type="entry name" value="SSU_processome_Utp14"/>
</dbReference>
<feature type="compositionally biased region" description="Acidic residues" evidence="4">
    <location>
        <begin position="160"/>
        <end position="186"/>
    </location>
</feature>
<feature type="compositionally biased region" description="Low complexity" evidence="4">
    <location>
        <begin position="702"/>
        <end position="716"/>
    </location>
</feature>
<feature type="compositionally biased region" description="Basic residues" evidence="4">
    <location>
        <begin position="717"/>
        <end position="727"/>
    </location>
</feature>
<dbReference type="PANTHER" id="PTHR14150:SF12">
    <property type="entry name" value="U3 SMALL NUCLEOLAR RNA-ASSOCIATED PROTEIN 14 HOMOLOG A"/>
    <property type="match status" value="1"/>
</dbReference>
<feature type="compositionally biased region" description="Acidic residues" evidence="4">
    <location>
        <begin position="117"/>
        <end position="137"/>
    </location>
</feature>
<evidence type="ECO:0000313" key="5">
    <source>
        <dbReference type="EMBL" id="KAH6678823.1"/>
    </source>
</evidence>
<feature type="compositionally biased region" description="Basic and acidic residues" evidence="4">
    <location>
        <begin position="507"/>
        <end position="528"/>
    </location>
</feature>
<accession>A0A9P8V7H9</accession>